<dbReference type="InterPro" id="IPR023298">
    <property type="entry name" value="ATPase_P-typ_TM_dom_sf"/>
</dbReference>
<keyword evidence="3 11" id="KW-1003">Cell membrane</keyword>
<dbReference type="Proteomes" id="UP000199400">
    <property type="component" value="Unassembled WGS sequence"/>
</dbReference>
<evidence type="ECO:0000256" key="11">
    <source>
        <dbReference type="RuleBase" id="RU362081"/>
    </source>
</evidence>
<feature type="transmembrane region" description="Helical" evidence="11">
    <location>
        <begin position="782"/>
        <end position="804"/>
    </location>
</feature>
<dbReference type="InterPro" id="IPR036412">
    <property type="entry name" value="HAD-like_sf"/>
</dbReference>
<evidence type="ECO:0000256" key="9">
    <source>
        <dbReference type="ARBA" id="ARBA00022989"/>
    </source>
</evidence>
<dbReference type="Gene3D" id="3.40.1110.10">
    <property type="entry name" value="Calcium-transporting ATPase, cytoplasmic domain N"/>
    <property type="match status" value="1"/>
</dbReference>
<gene>
    <name evidence="13" type="ORF">SAMN02745121_02842</name>
</gene>
<dbReference type="SFLD" id="SFLDG00002">
    <property type="entry name" value="C1.7:_P-type_atpase_like"/>
    <property type="match status" value="1"/>
</dbReference>
<keyword evidence="10 11" id="KW-0472">Membrane</keyword>
<dbReference type="SFLD" id="SFLDF00027">
    <property type="entry name" value="p-type_atpase"/>
    <property type="match status" value="1"/>
</dbReference>
<keyword evidence="4 11" id="KW-0812">Transmembrane</keyword>
<dbReference type="SMART" id="SM00746">
    <property type="entry name" value="TRASH"/>
    <property type="match status" value="1"/>
</dbReference>
<dbReference type="OrthoDB" id="5496529at2"/>
<comment type="subcellular location">
    <subcellularLocation>
        <location evidence="1">Cell membrane</location>
        <topology evidence="1">Multi-pass membrane protein</topology>
    </subcellularLocation>
</comment>
<evidence type="ECO:0000313" key="13">
    <source>
        <dbReference type="EMBL" id="SFE06381.1"/>
    </source>
</evidence>
<name>A0A1I1XGT2_9BACT</name>
<dbReference type="SUPFAM" id="SSF56784">
    <property type="entry name" value="HAD-like"/>
    <property type="match status" value="1"/>
</dbReference>
<dbReference type="Gene3D" id="2.70.150.10">
    <property type="entry name" value="Calcium-transporting ATPase, cytoplasmic transduction domain A"/>
    <property type="match status" value="1"/>
</dbReference>
<evidence type="ECO:0000256" key="1">
    <source>
        <dbReference type="ARBA" id="ARBA00004651"/>
    </source>
</evidence>
<proteinExistence type="inferred from homology"/>
<dbReference type="GO" id="GO:0005507">
    <property type="term" value="F:copper ion binding"/>
    <property type="evidence" value="ECO:0007669"/>
    <property type="project" value="TreeGrafter"/>
</dbReference>
<dbReference type="SUPFAM" id="SSF81665">
    <property type="entry name" value="Calcium ATPase, transmembrane domain M"/>
    <property type="match status" value="1"/>
</dbReference>
<dbReference type="PROSITE" id="PS00154">
    <property type="entry name" value="ATPASE_E1_E2"/>
    <property type="match status" value="1"/>
</dbReference>
<dbReference type="InterPro" id="IPR023214">
    <property type="entry name" value="HAD_sf"/>
</dbReference>
<evidence type="ECO:0000256" key="10">
    <source>
        <dbReference type="ARBA" id="ARBA00023136"/>
    </source>
</evidence>
<dbReference type="GO" id="GO:0055070">
    <property type="term" value="P:copper ion homeostasis"/>
    <property type="evidence" value="ECO:0007669"/>
    <property type="project" value="TreeGrafter"/>
</dbReference>
<keyword evidence="9 11" id="KW-1133">Transmembrane helix</keyword>
<dbReference type="InterPro" id="IPR023299">
    <property type="entry name" value="ATPase_P-typ_cyto_dom_N"/>
</dbReference>
<dbReference type="NCBIfam" id="TIGR01525">
    <property type="entry name" value="ATPase-IB_hvy"/>
    <property type="match status" value="1"/>
</dbReference>
<dbReference type="NCBIfam" id="TIGR01494">
    <property type="entry name" value="ATPase_P-type"/>
    <property type="match status" value="1"/>
</dbReference>
<evidence type="ECO:0000313" key="14">
    <source>
        <dbReference type="Proteomes" id="UP000199400"/>
    </source>
</evidence>
<dbReference type="Gene3D" id="3.40.50.1000">
    <property type="entry name" value="HAD superfamily/HAD-like"/>
    <property type="match status" value="1"/>
</dbReference>
<dbReference type="NCBIfam" id="TIGR01511">
    <property type="entry name" value="ATPase-IB1_Cu"/>
    <property type="match status" value="1"/>
</dbReference>
<evidence type="ECO:0000259" key="12">
    <source>
        <dbReference type="SMART" id="SM00746"/>
    </source>
</evidence>
<feature type="domain" description="TRASH" evidence="12">
    <location>
        <begin position="18"/>
        <end position="55"/>
    </location>
</feature>
<feature type="transmembrane region" description="Helical" evidence="11">
    <location>
        <begin position="220"/>
        <end position="239"/>
    </location>
</feature>
<evidence type="ECO:0000256" key="7">
    <source>
        <dbReference type="ARBA" id="ARBA00022840"/>
    </source>
</evidence>
<dbReference type="CDD" id="cd02094">
    <property type="entry name" value="P-type_ATPase_Cu-like"/>
    <property type="match status" value="1"/>
</dbReference>
<feature type="transmembrane region" description="Helical" evidence="11">
    <location>
        <begin position="259"/>
        <end position="282"/>
    </location>
</feature>
<keyword evidence="6 11" id="KW-0547">Nucleotide-binding</keyword>
<evidence type="ECO:0000256" key="8">
    <source>
        <dbReference type="ARBA" id="ARBA00022967"/>
    </source>
</evidence>
<dbReference type="GO" id="GO:0005524">
    <property type="term" value="F:ATP binding"/>
    <property type="evidence" value="ECO:0007669"/>
    <property type="project" value="UniProtKB-UniRule"/>
</dbReference>
<dbReference type="InterPro" id="IPR044492">
    <property type="entry name" value="P_typ_ATPase_HD_dom"/>
</dbReference>
<dbReference type="PRINTS" id="PR00119">
    <property type="entry name" value="CATATPASE"/>
</dbReference>
<protein>
    <submittedName>
        <fullName evidence="13">Cu+-exporting ATPase</fullName>
    </submittedName>
</protein>
<dbReference type="STRING" id="54.SAMN02745121_02842"/>
<dbReference type="InterPro" id="IPR027256">
    <property type="entry name" value="P-typ_ATPase_IB"/>
</dbReference>
<reference evidence="14" key="1">
    <citation type="submission" date="2016-10" db="EMBL/GenBank/DDBJ databases">
        <authorList>
            <person name="Varghese N."/>
            <person name="Submissions S."/>
        </authorList>
    </citation>
    <scope>NUCLEOTIDE SEQUENCE [LARGE SCALE GENOMIC DNA]</scope>
    <source>
        <strain evidence="14">ATCC 25963</strain>
    </source>
</reference>
<keyword evidence="7 11" id="KW-0067">ATP-binding</keyword>
<comment type="similarity">
    <text evidence="2 11">Belongs to the cation transport ATPase (P-type) (TC 3.A.3) family. Type IB subfamily.</text>
</comment>
<dbReference type="FunFam" id="2.70.150.10:FF:000020">
    <property type="entry name" value="Copper-exporting P-type ATPase A"/>
    <property type="match status" value="1"/>
</dbReference>
<dbReference type="GO" id="GO:0016887">
    <property type="term" value="F:ATP hydrolysis activity"/>
    <property type="evidence" value="ECO:0007669"/>
    <property type="project" value="InterPro"/>
</dbReference>
<organism evidence="13 14">
    <name type="scientific">Nannocystis exedens</name>
    <dbReference type="NCBI Taxonomy" id="54"/>
    <lineage>
        <taxon>Bacteria</taxon>
        <taxon>Pseudomonadati</taxon>
        <taxon>Myxococcota</taxon>
        <taxon>Polyangia</taxon>
        <taxon>Nannocystales</taxon>
        <taxon>Nannocystaceae</taxon>
        <taxon>Nannocystis</taxon>
    </lineage>
</organism>
<keyword evidence="14" id="KW-1185">Reference proteome</keyword>
<evidence type="ECO:0000256" key="2">
    <source>
        <dbReference type="ARBA" id="ARBA00006024"/>
    </source>
</evidence>
<dbReference type="InterPro" id="IPR045800">
    <property type="entry name" value="HMBD"/>
</dbReference>
<feature type="transmembrane region" description="Helical" evidence="11">
    <location>
        <begin position="757"/>
        <end position="776"/>
    </location>
</feature>
<dbReference type="InterPro" id="IPR011017">
    <property type="entry name" value="TRASH_dom"/>
</dbReference>
<dbReference type="InterPro" id="IPR001757">
    <property type="entry name" value="P_typ_ATPase"/>
</dbReference>
<dbReference type="InterPro" id="IPR059000">
    <property type="entry name" value="ATPase_P-type_domA"/>
</dbReference>
<feature type="transmembrane region" description="Helical" evidence="11">
    <location>
        <begin position="157"/>
        <end position="176"/>
    </location>
</feature>
<accession>A0A1I1XGT2</accession>
<keyword evidence="8" id="KW-1278">Translocase</keyword>
<dbReference type="PANTHER" id="PTHR43520">
    <property type="entry name" value="ATP7, ISOFORM B"/>
    <property type="match status" value="1"/>
</dbReference>
<keyword evidence="5 11" id="KW-0479">Metal-binding</keyword>
<evidence type="ECO:0000256" key="3">
    <source>
        <dbReference type="ARBA" id="ARBA00022475"/>
    </source>
</evidence>
<dbReference type="Pfam" id="PF00702">
    <property type="entry name" value="Hydrolase"/>
    <property type="match status" value="1"/>
</dbReference>
<evidence type="ECO:0000256" key="4">
    <source>
        <dbReference type="ARBA" id="ARBA00022692"/>
    </source>
</evidence>
<dbReference type="SFLD" id="SFLDS00003">
    <property type="entry name" value="Haloacid_Dehalogenase"/>
    <property type="match status" value="1"/>
</dbReference>
<dbReference type="PANTHER" id="PTHR43520:SF8">
    <property type="entry name" value="P-TYPE CU(+) TRANSPORTER"/>
    <property type="match status" value="1"/>
</dbReference>
<dbReference type="RefSeq" id="WP_096331299.1">
    <property type="nucleotide sequence ID" value="NZ_FOMX01000008.1"/>
</dbReference>
<dbReference type="SUPFAM" id="SSF81653">
    <property type="entry name" value="Calcium ATPase, transduction domain A"/>
    <property type="match status" value="1"/>
</dbReference>
<dbReference type="Pfam" id="PF19335">
    <property type="entry name" value="HMBD"/>
    <property type="match status" value="2"/>
</dbReference>
<feature type="transmembrane region" description="Helical" evidence="11">
    <location>
        <begin position="441"/>
        <end position="463"/>
    </location>
</feature>
<evidence type="ECO:0000256" key="6">
    <source>
        <dbReference type="ARBA" id="ARBA00022741"/>
    </source>
</evidence>
<sequence length="811" mass="84533">MLPVAEDPAPAAPFVGRDPVCGLAVEANGRYRAYLGEHTYQFCSAACRAKFEAAPGRYVNTSPGTASTVVMPAYTCPVHPEVQQPGPGTCPKCGMSLAPLGTSAAMRRLEWTCPTHPQMVRSEPGPCSICGRALEPRGIPRPGAEESPELRAMKRRFWIAALSTVPLLILAVNDFLPRRGAFLSMRTSVLAQLVLASPVCLWAAWPLHACAVSSLRSRRVGVFTLIGLGVAVAYGYSLVAALAPQLFPPPFKMGDGQAGVYFGAAAVIVTLGLLGQVLELLARHRPAAAVSRMLDVTAASARRLVAGDREEEIPLETVQVGDRLRVRPGDKIPVDGVVLAGHSFVDESMVTGEPNFAEKRAGDFIIGSTVNIDEALVVRAEKVGADELLARITTTVDQAQRSRAPIQRLADGVAAYWVLSTAVVATLTFVVWAVWGPEPRMTYALINAASVLIIACPCALALATPMSLMVATGQAANFGVLFKNTEAIEAMRSVDTLVVDKTGTLTEGRPRLVAMVPTTILGETEVLRLAASLERGSEHPAAAAIFEAAASRGLELATAEELSAVPGEGVTGLVEGRRVAVGNPALMQHLDVAPGASVELAEALRAEGHSVMLVAVDGAVVGLAGVSDPIKANTPEAMAALRAEGLRVVMLTGDDPTTADELARKVGIDEVLAGVPPARKPGAIAGLQAQGRGVAMAGDGIDDAPALARANVGIAMGTGADIAVESADITLVKGDLRGIARARRLSRAAIANIKQSLLFALLYHAAGVPIAAGVLYPAFGILLHPLVAVAALSLSSVSVIASVLRLRRLQV</sequence>
<dbReference type="Pfam" id="PF00122">
    <property type="entry name" value="E1-E2_ATPase"/>
    <property type="match status" value="1"/>
</dbReference>
<dbReference type="InterPro" id="IPR008250">
    <property type="entry name" value="ATPase_P-typ_transduc_dom_A_sf"/>
</dbReference>
<feature type="transmembrane region" description="Helical" evidence="11">
    <location>
        <begin position="413"/>
        <end position="435"/>
    </location>
</feature>
<dbReference type="EMBL" id="FOMX01000008">
    <property type="protein sequence ID" value="SFE06381.1"/>
    <property type="molecule type" value="Genomic_DNA"/>
</dbReference>
<dbReference type="GO" id="GO:0060003">
    <property type="term" value="P:copper ion export"/>
    <property type="evidence" value="ECO:0007669"/>
    <property type="project" value="UniProtKB-ARBA"/>
</dbReference>
<dbReference type="AlphaFoldDB" id="A0A1I1XGT2"/>
<dbReference type="InterPro" id="IPR018303">
    <property type="entry name" value="ATPase_P-typ_P_site"/>
</dbReference>
<dbReference type="GO" id="GO:0005886">
    <property type="term" value="C:plasma membrane"/>
    <property type="evidence" value="ECO:0007669"/>
    <property type="project" value="UniProtKB-SubCell"/>
</dbReference>
<evidence type="ECO:0000256" key="5">
    <source>
        <dbReference type="ARBA" id="ARBA00022723"/>
    </source>
</evidence>
<dbReference type="GO" id="GO:0043682">
    <property type="term" value="F:P-type divalent copper transporter activity"/>
    <property type="evidence" value="ECO:0007669"/>
    <property type="project" value="TreeGrafter"/>
</dbReference>